<keyword evidence="2" id="KW-1185">Reference proteome</keyword>
<sequence length="314" mass="36035">MGGFVGSKIPRARLVTGNKIDVLAYERRTDEAKIWCETSGCEAKLSFVSRHNRKCASKTIEIPPCFRLKPHEIHAEHCKYNIAGSLNIIAKSSESEVFKAIAEKKFEFRLHILIKALRELSAFEAGKVSEGWGSSVESNKSFNNKGKLSNYLRTLKQIIEIRTLFENDDELKSLIVLKFKGNKVPWSRFFFDDSNIEKFAKYYGSEKYTIPLAISGNLYKINEPMENFPYHVAELHSPFVQPNEKGEIKRTVVQVVLKKPKLVDSLTVGEDFVFFGQWSVNTKESKKKIGRNNNTMIYQNIKMYISNSDHFVRC</sequence>
<accession>A0ABM5XUD4</accession>
<dbReference type="EMBL" id="CP014038">
    <property type="protein sequence ID" value="AMF96661.1"/>
    <property type="molecule type" value="Genomic_DNA"/>
</dbReference>
<proteinExistence type="predicted"/>
<dbReference type="Proteomes" id="UP000067422">
    <property type="component" value="Chromosome 1"/>
</dbReference>
<name>A0ABM5XUD4_VIBHA</name>
<evidence type="ECO:0000313" key="2">
    <source>
        <dbReference type="Proteomes" id="UP000067422"/>
    </source>
</evidence>
<gene>
    <name evidence="1" type="ORF">AL538_02400</name>
</gene>
<organism evidence="1 2">
    <name type="scientific">Vibrio harveyi</name>
    <name type="common">Beneckea harveyi</name>
    <dbReference type="NCBI Taxonomy" id="669"/>
    <lineage>
        <taxon>Bacteria</taxon>
        <taxon>Pseudomonadati</taxon>
        <taxon>Pseudomonadota</taxon>
        <taxon>Gammaproteobacteria</taxon>
        <taxon>Vibrionales</taxon>
        <taxon>Vibrionaceae</taxon>
        <taxon>Vibrio</taxon>
    </lineage>
</organism>
<protein>
    <submittedName>
        <fullName evidence="1">Uncharacterized protein</fullName>
    </submittedName>
</protein>
<evidence type="ECO:0000313" key="1">
    <source>
        <dbReference type="EMBL" id="AMF96661.1"/>
    </source>
</evidence>
<reference evidence="1" key="1">
    <citation type="submission" date="2018-01" db="EMBL/GenBank/DDBJ databases">
        <title>FDA dAtabase for Regulatory Grade micrObial Sequences (FDA-ARGOS): Supporting development and validation of Infectious Disease Dx tests.</title>
        <authorList>
            <person name="Hoffmann M."/>
            <person name="Allard M."/>
            <person name="Evans P."/>
            <person name="Brown E."/>
            <person name="Tallon L."/>
            <person name="Sadzewicz L."/>
            <person name="Sengamalay N."/>
            <person name="Ott S."/>
            <person name="Godinez A."/>
            <person name="Nagaraj S."/>
            <person name="Vyas G."/>
            <person name="Aluvathingal J."/>
            <person name="Nadendla S."/>
            <person name="Geyer C."/>
            <person name="Sichtig H."/>
        </authorList>
    </citation>
    <scope>NUCLEOTIDE SEQUENCE</scope>
    <source>
        <strain evidence="1">FDAARGOS_107</strain>
    </source>
</reference>